<dbReference type="AlphaFoldDB" id="A0A834IQD7"/>
<organism evidence="1 2">
    <name type="scientific">Rhynchophorus ferrugineus</name>
    <name type="common">Red palm weevil</name>
    <name type="synonym">Curculio ferrugineus</name>
    <dbReference type="NCBI Taxonomy" id="354439"/>
    <lineage>
        <taxon>Eukaryota</taxon>
        <taxon>Metazoa</taxon>
        <taxon>Ecdysozoa</taxon>
        <taxon>Arthropoda</taxon>
        <taxon>Hexapoda</taxon>
        <taxon>Insecta</taxon>
        <taxon>Pterygota</taxon>
        <taxon>Neoptera</taxon>
        <taxon>Endopterygota</taxon>
        <taxon>Coleoptera</taxon>
        <taxon>Polyphaga</taxon>
        <taxon>Cucujiformia</taxon>
        <taxon>Curculionidae</taxon>
        <taxon>Dryophthorinae</taxon>
        <taxon>Rhynchophorus</taxon>
    </lineage>
</organism>
<protein>
    <submittedName>
        <fullName evidence="1">Uncharacterized protein</fullName>
    </submittedName>
</protein>
<evidence type="ECO:0000313" key="2">
    <source>
        <dbReference type="Proteomes" id="UP000625711"/>
    </source>
</evidence>
<comment type="caution">
    <text evidence="1">The sequence shown here is derived from an EMBL/GenBank/DDBJ whole genome shotgun (WGS) entry which is preliminary data.</text>
</comment>
<name>A0A834IQD7_RHYFE</name>
<dbReference type="EMBL" id="JAACXV010000223">
    <property type="protein sequence ID" value="KAF7281798.1"/>
    <property type="molecule type" value="Genomic_DNA"/>
</dbReference>
<accession>A0A834IQD7</accession>
<sequence length="106" mass="12216">MISNISIFTKTPNQIFAVDGPQIEIALHTLRCLFFQAGDGHLRTGWVFPREFSLFFAAHPENKTKRGTPICMISFYLYYREWTKSGFARKRSCAPAFPRSRYGTVC</sequence>
<gene>
    <name evidence="1" type="ORF">GWI33_004279</name>
</gene>
<reference evidence="1" key="1">
    <citation type="submission" date="2020-08" db="EMBL/GenBank/DDBJ databases">
        <title>Genome sequencing and assembly of the red palm weevil Rhynchophorus ferrugineus.</title>
        <authorList>
            <person name="Dias G.B."/>
            <person name="Bergman C.M."/>
            <person name="Manee M."/>
        </authorList>
    </citation>
    <scope>NUCLEOTIDE SEQUENCE</scope>
    <source>
        <strain evidence="1">AA-2017</strain>
        <tissue evidence="1">Whole larva</tissue>
    </source>
</reference>
<proteinExistence type="predicted"/>
<dbReference type="Proteomes" id="UP000625711">
    <property type="component" value="Unassembled WGS sequence"/>
</dbReference>
<evidence type="ECO:0000313" key="1">
    <source>
        <dbReference type="EMBL" id="KAF7281798.1"/>
    </source>
</evidence>
<keyword evidence="2" id="KW-1185">Reference proteome</keyword>